<organism evidence="8 9">
    <name type="scientific">Peronospora matthiolae</name>
    <dbReference type="NCBI Taxonomy" id="2874970"/>
    <lineage>
        <taxon>Eukaryota</taxon>
        <taxon>Sar</taxon>
        <taxon>Stramenopiles</taxon>
        <taxon>Oomycota</taxon>
        <taxon>Peronosporomycetes</taxon>
        <taxon>Peronosporales</taxon>
        <taxon>Peronosporaceae</taxon>
        <taxon>Peronospora</taxon>
    </lineage>
</organism>
<evidence type="ECO:0000256" key="3">
    <source>
        <dbReference type="ARBA" id="ARBA00022771"/>
    </source>
</evidence>
<dbReference type="PANTHER" id="PTHR15835:SF6">
    <property type="entry name" value="ZINC FINGER C3HC-TYPE PROTEIN 1"/>
    <property type="match status" value="1"/>
</dbReference>
<dbReference type="Pfam" id="PF07967">
    <property type="entry name" value="zf-C3HC"/>
    <property type="match status" value="1"/>
</dbReference>
<accession>A0AAV1TX13</accession>
<dbReference type="PANTHER" id="PTHR15835">
    <property type="entry name" value="NUCLEAR-INTERACTING PARTNER OF ALK"/>
    <property type="match status" value="1"/>
</dbReference>
<keyword evidence="4" id="KW-0862">Zinc</keyword>
<evidence type="ECO:0000256" key="1">
    <source>
        <dbReference type="ARBA" id="ARBA00004123"/>
    </source>
</evidence>
<evidence type="ECO:0000313" key="9">
    <source>
        <dbReference type="Proteomes" id="UP001162060"/>
    </source>
</evidence>
<dbReference type="InterPro" id="IPR012935">
    <property type="entry name" value="NuBaID_N"/>
</dbReference>
<name>A0AAV1TX13_9STRA</name>
<gene>
    <name evidence="8" type="ORF">PM001_LOCUS11282</name>
</gene>
<evidence type="ECO:0008006" key="10">
    <source>
        <dbReference type="Google" id="ProtNLM"/>
    </source>
</evidence>
<reference evidence="8" key="1">
    <citation type="submission" date="2024-01" db="EMBL/GenBank/DDBJ databases">
        <authorList>
            <person name="Webb A."/>
        </authorList>
    </citation>
    <scope>NUCLEOTIDE SEQUENCE</scope>
    <source>
        <strain evidence="8">Pm1</strain>
    </source>
</reference>
<keyword evidence="2" id="KW-0479">Metal-binding</keyword>
<evidence type="ECO:0000313" key="8">
    <source>
        <dbReference type="EMBL" id="CAK7926132.1"/>
    </source>
</evidence>
<comment type="subcellular location">
    <subcellularLocation>
        <location evidence="1">Nucleus</location>
    </subcellularLocation>
</comment>
<feature type="domain" description="NuBaID C-terminal" evidence="7">
    <location>
        <begin position="245"/>
        <end position="348"/>
    </location>
</feature>
<comment type="caution">
    <text evidence="8">The sequence shown here is derived from an EMBL/GenBank/DDBJ whole genome shotgun (WGS) entry which is preliminary data.</text>
</comment>
<evidence type="ECO:0000256" key="4">
    <source>
        <dbReference type="ARBA" id="ARBA00022833"/>
    </source>
</evidence>
<sequence>METALSAWRDATEPVDVSRLQENRLLFTKASKNSNLKLNKRQEGECKDTSDERYYCRPWDHANFLARVKSFRTVWWFAKPLELSALECSRHGWSNSGPDELQCKCCKQFLCFRLDSKLSAAGVLKVAGTFAGQLVTGHTELCPWRGNPSPEAFMTLPIATKQQVFEKFMERMREETMRLRSDVGLQKRMASVDVASATMTQISKEMSDDEDAATDPYVSAWASNLLAKMDERDDVHVDMNALVHAALLIVCGWKCDEGDGASTDMLVCSSCDRQWPVPSATVGREDSGEPPAKRLKTDVDRSVNLLSQHRHFCPWIVERMSTHHSKINPKLEKFSKLPGWKQYAQAIRLLGNSKDNVVKMTDSGDASGKIVIDPAQALMTVQALFGA</sequence>
<evidence type="ECO:0000256" key="2">
    <source>
        <dbReference type="ARBA" id="ARBA00022723"/>
    </source>
</evidence>
<dbReference type="InterPro" id="IPR013909">
    <property type="entry name" value="NuBaID_C"/>
</dbReference>
<evidence type="ECO:0000259" key="7">
    <source>
        <dbReference type="Pfam" id="PF08600"/>
    </source>
</evidence>
<feature type="domain" description="C3HC-type" evidence="6">
    <location>
        <begin position="58"/>
        <end position="174"/>
    </location>
</feature>
<evidence type="ECO:0000256" key="5">
    <source>
        <dbReference type="ARBA" id="ARBA00023242"/>
    </source>
</evidence>
<dbReference type="Proteomes" id="UP001162060">
    <property type="component" value="Unassembled WGS sequence"/>
</dbReference>
<proteinExistence type="predicted"/>
<evidence type="ECO:0000259" key="6">
    <source>
        <dbReference type="Pfam" id="PF07967"/>
    </source>
</evidence>
<keyword evidence="3" id="KW-0863">Zinc-finger</keyword>
<dbReference type="GO" id="GO:0005634">
    <property type="term" value="C:nucleus"/>
    <property type="evidence" value="ECO:0007669"/>
    <property type="project" value="UniProtKB-SubCell"/>
</dbReference>
<dbReference type="AlphaFoldDB" id="A0AAV1TX13"/>
<dbReference type="Pfam" id="PF08600">
    <property type="entry name" value="NuBaID_C"/>
    <property type="match status" value="1"/>
</dbReference>
<dbReference type="GO" id="GO:0008270">
    <property type="term" value="F:zinc ion binding"/>
    <property type="evidence" value="ECO:0007669"/>
    <property type="project" value="UniProtKB-KW"/>
</dbReference>
<keyword evidence="5" id="KW-0539">Nucleus</keyword>
<protein>
    <recommendedName>
        <fullName evidence="10">C3HC-type domain-containing protein</fullName>
    </recommendedName>
</protein>
<dbReference type="EMBL" id="CAKLBY020000097">
    <property type="protein sequence ID" value="CAK7926132.1"/>
    <property type="molecule type" value="Genomic_DNA"/>
</dbReference>